<feature type="transmembrane region" description="Helical" evidence="9">
    <location>
        <begin position="115"/>
        <end position="134"/>
    </location>
</feature>
<dbReference type="PRINTS" id="PR00344">
    <property type="entry name" value="BCTRLSENSOR"/>
</dbReference>
<keyword evidence="12" id="KW-1185">Reference proteome</keyword>
<dbReference type="PROSITE" id="PS50109">
    <property type="entry name" value="HIS_KIN"/>
    <property type="match status" value="1"/>
</dbReference>
<dbReference type="SUPFAM" id="SSF55874">
    <property type="entry name" value="ATPase domain of HSP90 chaperone/DNA topoisomerase II/histidine kinase"/>
    <property type="match status" value="1"/>
</dbReference>
<evidence type="ECO:0000256" key="8">
    <source>
        <dbReference type="SAM" id="MobiDB-lite"/>
    </source>
</evidence>
<protein>
    <recommendedName>
        <fullName evidence="2">histidine kinase</fullName>
        <ecNumber evidence="2">2.7.13.3</ecNumber>
    </recommendedName>
</protein>
<keyword evidence="6" id="KW-0902">Two-component regulatory system</keyword>
<dbReference type="Gene3D" id="1.10.287.130">
    <property type="match status" value="1"/>
</dbReference>
<dbReference type="InterPro" id="IPR036890">
    <property type="entry name" value="HATPase_C_sf"/>
</dbReference>
<evidence type="ECO:0000256" key="5">
    <source>
        <dbReference type="ARBA" id="ARBA00022777"/>
    </source>
</evidence>
<dbReference type="PATRIC" id="fig|1385369.3.peg.5622"/>
<evidence type="ECO:0000256" key="2">
    <source>
        <dbReference type="ARBA" id="ARBA00012438"/>
    </source>
</evidence>
<dbReference type="EC" id="2.7.13.3" evidence="2"/>
<dbReference type="InterPro" id="IPR004358">
    <property type="entry name" value="Sig_transdc_His_kin-like_C"/>
</dbReference>
<evidence type="ECO:0000313" key="11">
    <source>
        <dbReference type="EMBL" id="EWY37395.1"/>
    </source>
</evidence>
<dbReference type="SMART" id="SM00091">
    <property type="entry name" value="PAS"/>
    <property type="match status" value="1"/>
</dbReference>
<dbReference type="OrthoDB" id="315417at2"/>
<dbReference type="CDD" id="cd00082">
    <property type="entry name" value="HisKA"/>
    <property type="match status" value="1"/>
</dbReference>
<name>W9GU13_9PROT</name>
<feature type="region of interest" description="Disordered" evidence="8">
    <location>
        <begin position="34"/>
        <end position="76"/>
    </location>
</feature>
<keyword evidence="9" id="KW-0472">Membrane</keyword>
<dbReference type="SUPFAM" id="SSF47384">
    <property type="entry name" value="Homodimeric domain of signal transducing histidine kinase"/>
    <property type="match status" value="1"/>
</dbReference>
<dbReference type="AlphaFoldDB" id="W9GU13"/>
<dbReference type="InterPro" id="IPR005467">
    <property type="entry name" value="His_kinase_dom"/>
</dbReference>
<proteinExistence type="predicted"/>
<dbReference type="GO" id="GO:0000155">
    <property type="term" value="F:phosphorelay sensor kinase activity"/>
    <property type="evidence" value="ECO:0007669"/>
    <property type="project" value="InterPro"/>
</dbReference>
<feature type="coiled-coil region" evidence="7">
    <location>
        <begin position="269"/>
        <end position="296"/>
    </location>
</feature>
<dbReference type="Pfam" id="PF08448">
    <property type="entry name" value="PAS_4"/>
    <property type="match status" value="1"/>
</dbReference>
<dbReference type="Gene3D" id="3.30.450.20">
    <property type="entry name" value="PAS domain"/>
    <property type="match status" value="1"/>
</dbReference>
<dbReference type="InterPro" id="IPR003594">
    <property type="entry name" value="HATPase_dom"/>
</dbReference>
<dbReference type="PANTHER" id="PTHR43711:SF31">
    <property type="entry name" value="HISTIDINE KINASE"/>
    <property type="match status" value="1"/>
</dbReference>
<keyword evidence="9" id="KW-1133">Transmembrane helix</keyword>
<dbReference type="EMBL" id="AVFL01000027">
    <property type="protein sequence ID" value="EWY37395.1"/>
    <property type="molecule type" value="Genomic_DNA"/>
</dbReference>
<evidence type="ECO:0000256" key="3">
    <source>
        <dbReference type="ARBA" id="ARBA00022553"/>
    </source>
</evidence>
<dbReference type="InterPro" id="IPR013656">
    <property type="entry name" value="PAS_4"/>
</dbReference>
<evidence type="ECO:0000256" key="9">
    <source>
        <dbReference type="SAM" id="Phobius"/>
    </source>
</evidence>
<comment type="caution">
    <text evidence="11">The sequence shown here is derived from an EMBL/GenBank/DDBJ whole genome shotgun (WGS) entry which is preliminary data.</text>
</comment>
<sequence>MPRRLADGRDAQGIVRSGAGALSREAGSMFIQHDGRGSDLIPGPKRPVRPAPAARGEPIRRRAPSTAKAQRASANPIASRPVPAAMTLPSLIGVIAAAVAAAIAATAAYDGAVPHHALGLGMALALIGAVAAVLHSKRSLRPVAALNQALEHSRREREQAELTASRMAAILEGACDGVCEVDIDGFITYANQQCRTLLVGGGELVGLALPQALPVGSAAAFAAACARSRVEGEPVCFDEHLMPMARWVSVRVMPSRDGLVISFRDITTRREADQRIERAEAARAEAERKLLDRSRLIATASHDLRQPVQSLLFLGTALAEGLRDHPMAPLATGVNQAAEALKLLFDGMLDLSKLDTGAVKPEPADIPLGALLDRLGAEYGHRAEMCGLRLTVVGSSAWVRSDAVPLERILRNLIENALRYTVEGGILIGCRRIGRDRIRVDVLDTGTGFPADQAEIIFEAFHRGMGQVDGGDGSHGLGLAIVRRLAEALGHGVSVDSVPGRGSRFSVELPLAATVTPDRGARA</sequence>
<evidence type="ECO:0000256" key="6">
    <source>
        <dbReference type="ARBA" id="ARBA00023012"/>
    </source>
</evidence>
<dbReference type="RefSeq" id="WP_051513288.1">
    <property type="nucleotide sequence ID" value="NZ_AVFL01000027.1"/>
</dbReference>
<evidence type="ECO:0000256" key="1">
    <source>
        <dbReference type="ARBA" id="ARBA00000085"/>
    </source>
</evidence>
<gene>
    <name evidence="11" type="ORF">N825_11765</name>
</gene>
<evidence type="ECO:0000256" key="4">
    <source>
        <dbReference type="ARBA" id="ARBA00022679"/>
    </source>
</evidence>
<keyword evidence="4" id="KW-0808">Transferase</keyword>
<keyword evidence="9" id="KW-0812">Transmembrane</keyword>
<dbReference type="SUPFAM" id="SSF55785">
    <property type="entry name" value="PYP-like sensor domain (PAS domain)"/>
    <property type="match status" value="1"/>
</dbReference>
<keyword evidence="5" id="KW-0418">Kinase</keyword>
<dbReference type="InterPro" id="IPR000014">
    <property type="entry name" value="PAS"/>
</dbReference>
<dbReference type="Proteomes" id="UP000019486">
    <property type="component" value="Unassembled WGS sequence"/>
</dbReference>
<accession>W9GU13</accession>
<dbReference type="Gene3D" id="3.30.565.10">
    <property type="entry name" value="Histidine kinase-like ATPase, C-terminal domain"/>
    <property type="match status" value="1"/>
</dbReference>
<dbReference type="InterPro" id="IPR003661">
    <property type="entry name" value="HisK_dim/P_dom"/>
</dbReference>
<dbReference type="Pfam" id="PF00512">
    <property type="entry name" value="HisKA"/>
    <property type="match status" value="1"/>
</dbReference>
<dbReference type="InterPro" id="IPR035965">
    <property type="entry name" value="PAS-like_dom_sf"/>
</dbReference>
<dbReference type="SMART" id="SM00388">
    <property type="entry name" value="HisKA"/>
    <property type="match status" value="1"/>
</dbReference>
<feature type="transmembrane region" description="Helical" evidence="9">
    <location>
        <begin position="88"/>
        <end position="109"/>
    </location>
</feature>
<dbReference type="CDD" id="cd00130">
    <property type="entry name" value="PAS"/>
    <property type="match status" value="1"/>
</dbReference>
<evidence type="ECO:0000256" key="7">
    <source>
        <dbReference type="SAM" id="Coils"/>
    </source>
</evidence>
<dbReference type="InterPro" id="IPR036097">
    <property type="entry name" value="HisK_dim/P_sf"/>
</dbReference>
<evidence type="ECO:0000313" key="12">
    <source>
        <dbReference type="Proteomes" id="UP000019486"/>
    </source>
</evidence>
<dbReference type="PANTHER" id="PTHR43711">
    <property type="entry name" value="TWO-COMPONENT HISTIDINE KINASE"/>
    <property type="match status" value="1"/>
</dbReference>
<keyword evidence="3" id="KW-0597">Phosphoprotein</keyword>
<keyword evidence="7" id="KW-0175">Coiled coil</keyword>
<evidence type="ECO:0000259" key="10">
    <source>
        <dbReference type="PROSITE" id="PS50109"/>
    </source>
</evidence>
<dbReference type="STRING" id="1385369.N825_11765"/>
<comment type="catalytic activity">
    <reaction evidence="1">
        <text>ATP + protein L-histidine = ADP + protein N-phospho-L-histidine.</text>
        <dbReference type="EC" id="2.7.13.3"/>
    </reaction>
</comment>
<organism evidence="11 12">
    <name type="scientific">Skermanella stibiiresistens SB22</name>
    <dbReference type="NCBI Taxonomy" id="1385369"/>
    <lineage>
        <taxon>Bacteria</taxon>
        <taxon>Pseudomonadati</taxon>
        <taxon>Pseudomonadota</taxon>
        <taxon>Alphaproteobacteria</taxon>
        <taxon>Rhodospirillales</taxon>
        <taxon>Azospirillaceae</taxon>
        <taxon>Skermanella</taxon>
    </lineage>
</organism>
<dbReference type="InterPro" id="IPR050736">
    <property type="entry name" value="Sensor_HK_Regulatory"/>
</dbReference>
<dbReference type="Pfam" id="PF02518">
    <property type="entry name" value="HATPase_c"/>
    <property type="match status" value="1"/>
</dbReference>
<reference evidence="11 12" key="1">
    <citation type="submission" date="2013-08" db="EMBL/GenBank/DDBJ databases">
        <title>The genome sequence of Skermanella stibiiresistens.</title>
        <authorList>
            <person name="Zhu W."/>
            <person name="Wang G."/>
        </authorList>
    </citation>
    <scope>NUCLEOTIDE SEQUENCE [LARGE SCALE GENOMIC DNA]</scope>
    <source>
        <strain evidence="11 12">SB22</strain>
    </source>
</reference>
<dbReference type="SMART" id="SM00387">
    <property type="entry name" value="HATPase_c"/>
    <property type="match status" value="1"/>
</dbReference>
<feature type="domain" description="Histidine kinase" evidence="10">
    <location>
        <begin position="299"/>
        <end position="513"/>
    </location>
</feature>